<dbReference type="GO" id="GO:0003824">
    <property type="term" value="F:catalytic activity"/>
    <property type="evidence" value="ECO:0007669"/>
    <property type="project" value="InterPro"/>
</dbReference>
<dbReference type="Gene3D" id="1.20.120.680">
    <property type="entry name" value="Formiminotetrahydrofolate cyclodeaminase monomer, up-and-down helical bundle"/>
    <property type="match status" value="1"/>
</dbReference>
<accession>X1R4Z0</accession>
<gene>
    <name evidence="2" type="ORF">S06H3_62718</name>
</gene>
<dbReference type="EMBL" id="BARV01041429">
    <property type="protein sequence ID" value="GAI50679.1"/>
    <property type="molecule type" value="Genomic_DNA"/>
</dbReference>
<name>X1R4Z0_9ZZZZ</name>
<reference evidence="2" key="1">
    <citation type="journal article" date="2014" name="Front. Microbiol.">
        <title>High frequency of phylogenetically diverse reductive dehalogenase-homologous genes in deep subseafloor sedimentary metagenomes.</title>
        <authorList>
            <person name="Kawai M."/>
            <person name="Futagami T."/>
            <person name="Toyoda A."/>
            <person name="Takaki Y."/>
            <person name="Nishi S."/>
            <person name="Hori S."/>
            <person name="Arai W."/>
            <person name="Tsubouchi T."/>
            <person name="Morono Y."/>
            <person name="Uchiyama I."/>
            <person name="Ito T."/>
            <person name="Fujiyama A."/>
            <person name="Inagaki F."/>
            <person name="Takami H."/>
        </authorList>
    </citation>
    <scope>NUCLEOTIDE SEQUENCE</scope>
    <source>
        <strain evidence="2">Expedition CK06-06</strain>
    </source>
</reference>
<dbReference type="InterPro" id="IPR036178">
    <property type="entry name" value="Formintransfe-cycloase-like_sf"/>
</dbReference>
<protein>
    <recommendedName>
        <fullName evidence="1">Cyclodeaminase/cyclohydrolase domain-containing protein</fullName>
    </recommendedName>
</protein>
<dbReference type="AlphaFoldDB" id="X1R4Z0"/>
<dbReference type="InterPro" id="IPR007044">
    <property type="entry name" value="Cyclodeamin/CycHdrlase"/>
</dbReference>
<comment type="caution">
    <text evidence="2">The sequence shown here is derived from an EMBL/GenBank/DDBJ whole genome shotgun (WGS) entry which is preliminary data.</text>
</comment>
<proteinExistence type="predicted"/>
<organism evidence="2">
    <name type="scientific">marine sediment metagenome</name>
    <dbReference type="NCBI Taxonomy" id="412755"/>
    <lineage>
        <taxon>unclassified sequences</taxon>
        <taxon>metagenomes</taxon>
        <taxon>ecological metagenomes</taxon>
    </lineage>
</organism>
<dbReference type="SUPFAM" id="SSF101262">
    <property type="entry name" value="Methenyltetrahydrofolate cyclohydrolase-like"/>
    <property type="match status" value="1"/>
</dbReference>
<evidence type="ECO:0000259" key="1">
    <source>
        <dbReference type="Pfam" id="PF04961"/>
    </source>
</evidence>
<feature type="domain" description="Cyclodeaminase/cyclohydrolase" evidence="1">
    <location>
        <begin position="2"/>
        <end position="88"/>
    </location>
</feature>
<evidence type="ECO:0000313" key="2">
    <source>
        <dbReference type="EMBL" id="GAI50679.1"/>
    </source>
</evidence>
<feature type="non-terminal residue" evidence="2">
    <location>
        <position position="1"/>
    </location>
</feature>
<dbReference type="Pfam" id="PF04961">
    <property type="entry name" value="FTCD_C"/>
    <property type="match status" value="1"/>
</dbReference>
<sequence length="113" mass="12937">REEKSARKEQLQAALKRANEVPYRTAEACFRVLTLNRRLPQIGNPNAVSDIAVSVNLAEAALQSALYNVDINCKYITGKEYVSEYRRKRWELAKRAERLKEEIVSAVQVMLVD</sequence>